<proteinExistence type="predicted"/>
<dbReference type="EMBL" id="CP002691">
    <property type="protein sequence ID" value="AEE48746.1"/>
    <property type="molecule type" value="Genomic_DNA"/>
</dbReference>
<dbReference type="RefSeq" id="WP_013763306.1">
    <property type="nucleotide sequence ID" value="NC_015510.1"/>
</dbReference>
<dbReference type="eggNOG" id="COG5512">
    <property type="taxonomic scope" value="Bacteria"/>
</dbReference>
<dbReference type="OrthoDB" id="9804942at2"/>
<dbReference type="HOGENOM" id="CLU_160523_2_0_10"/>
<dbReference type="Pfam" id="PF05258">
    <property type="entry name" value="DciA"/>
    <property type="match status" value="1"/>
</dbReference>
<evidence type="ECO:0008006" key="3">
    <source>
        <dbReference type="Google" id="ProtNLM"/>
    </source>
</evidence>
<protein>
    <recommendedName>
        <fullName evidence="3">DUF721 domain-containing protein</fullName>
    </recommendedName>
</protein>
<dbReference type="AlphaFoldDB" id="F4L525"/>
<sequence length="96" mass="11374">MSKYDEKTLKEALLEMVNQFRLKQGISEARIKAAWSTMMGPSIAQHTTQVRVIRRKLYLLIDSPSLRQELFYGREKIRKMLNEDLGEEYLEEVIIR</sequence>
<keyword evidence="2" id="KW-1185">Reference proteome</keyword>
<reference key="2">
    <citation type="submission" date="2011-04" db="EMBL/GenBank/DDBJ databases">
        <title>Complete sequence of chromosome of Haliscomenobacter hydrossis DSM 1100.</title>
        <authorList>
            <consortium name="US DOE Joint Genome Institute (JGI-PGF)"/>
            <person name="Lucas S."/>
            <person name="Han J."/>
            <person name="Lapidus A."/>
            <person name="Bruce D."/>
            <person name="Goodwin L."/>
            <person name="Pitluck S."/>
            <person name="Peters L."/>
            <person name="Kyrpides N."/>
            <person name="Mavromatis K."/>
            <person name="Ivanova N."/>
            <person name="Ovchinnikova G."/>
            <person name="Pagani I."/>
            <person name="Daligault H."/>
            <person name="Detter J.C."/>
            <person name="Han C."/>
            <person name="Land M."/>
            <person name="Hauser L."/>
            <person name="Markowitz V."/>
            <person name="Cheng J.-F."/>
            <person name="Hugenholtz P."/>
            <person name="Woyke T."/>
            <person name="Wu D."/>
            <person name="Verbarg S."/>
            <person name="Frueling A."/>
            <person name="Brambilla E."/>
            <person name="Klenk H.-P."/>
            <person name="Eisen J.A."/>
        </authorList>
    </citation>
    <scope>NUCLEOTIDE SEQUENCE</scope>
    <source>
        <strain>DSM 1100</strain>
    </source>
</reference>
<reference evidence="1 2" key="1">
    <citation type="journal article" date="2011" name="Stand. Genomic Sci.">
        <title>Complete genome sequence of Haliscomenobacter hydrossis type strain (O).</title>
        <authorList>
            <consortium name="US DOE Joint Genome Institute (JGI-PGF)"/>
            <person name="Daligault H."/>
            <person name="Lapidus A."/>
            <person name="Zeytun A."/>
            <person name="Nolan M."/>
            <person name="Lucas S."/>
            <person name="Del Rio T.G."/>
            <person name="Tice H."/>
            <person name="Cheng J.F."/>
            <person name="Tapia R."/>
            <person name="Han C."/>
            <person name="Goodwin L."/>
            <person name="Pitluck S."/>
            <person name="Liolios K."/>
            <person name="Pagani I."/>
            <person name="Ivanova N."/>
            <person name="Huntemann M."/>
            <person name="Mavromatis K."/>
            <person name="Mikhailova N."/>
            <person name="Pati A."/>
            <person name="Chen A."/>
            <person name="Palaniappan K."/>
            <person name="Land M."/>
            <person name="Hauser L."/>
            <person name="Brambilla E.M."/>
            <person name="Rohde M."/>
            <person name="Verbarg S."/>
            <person name="Goker M."/>
            <person name="Bristow J."/>
            <person name="Eisen J.A."/>
            <person name="Markowitz V."/>
            <person name="Hugenholtz P."/>
            <person name="Kyrpides N.C."/>
            <person name="Klenk H.P."/>
            <person name="Woyke T."/>
        </authorList>
    </citation>
    <scope>NUCLEOTIDE SEQUENCE [LARGE SCALE GENOMIC DNA]</scope>
    <source>
        <strain evidence="2">ATCC 27775 / DSM 1100 / LMG 10767 / O</strain>
    </source>
</reference>
<evidence type="ECO:0000313" key="1">
    <source>
        <dbReference type="EMBL" id="AEE48746.1"/>
    </source>
</evidence>
<evidence type="ECO:0000313" key="2">
    <source>
        <dbReference type="Proteomes" id="UP000008461"/>
    </source>
</evidence>
<dbReference type="PANTHER" id="PTHR36456">
    <property type="entry name" value="UPF0232 PROTEIN SCO3875"/>
    <property type="match status" value="1"/>
</dbReference>
<dbReference type="Proteomes" id="UP000008461">
    <property type="component" value="Chromosome"/>
</dbReference>
<gene>
    <name evidence="1" type="ordered locus">Halhy_0841</name>
</gene>
<dbReference type="STRING" id="760192.Halhy_0841"/>
<accession>F4L525</accession>
<organism evidence="1 2">
    <name type="scientific">Haliscomenobacter hydrossis (strain ATCC 27775 / DSM 1100 / LMG 10767 / O)</name>
    <dbReference type="NCBI Taxonomy" id="760192"/>
    <lineage>
        <taxon>Bacteria</taxon>
        <taxon>Pseudomonadati</taxon>
        <taxon>Bacteroidota</taxon>
        <taxon>Saprospiria</taxon>
        <taxon>Saprospirales</taxon>
        <taxon>Haliscomenobacteraceae</taxon>
        <taxon>Haliscomenobacter</taxon>
    </lineage>
</organism>
<dbReference type="InterPro" id="IPR007922">
    <property type="entry name" value="DciA-like"/>
</dbReference>
<dbReference type="KEGG" id="hhy:Halhy_0841"/>
<dbReference type="PANTHER" id="PTHR36456:SF1">
    <property type="entry name" value="UPF0232 PROTEIN SCO3875"/>
    <property type="match status" value="1"/>
</dbReference>
<name>F4L525_HALH1</name>